<evidence type="ECO:0000313" key="3">
    <source>
        <dbReference type="EMBL" id="KIQ66912.1"/>
    </source>
</evidence>
<gene>
    <name evidence="3" type="ORF">TR51_05680</name>
</gene>
<sequence>MLLATEKGRVTDWPGYIGATVGLLILVALVYWLMRQGWNWRRTLQSDLPELPAAPEQPGEALLAGPGRYHGSTSAGNWLDRVVAHDLGTRSLAELTLTEQGLLARRPGAADLWIPAGALTGARTDSGIAGKVVPSGLLVVGWTHGDSELESGFRLDSAAEHDAWVEAVGALVTRTSTKKTEEAAT</sequence>
<dbReference type="Proteomes" id="UP000032066">
    <property type="component" value="Unassembled WGS sequence"/>
</dbReference>
<feature type="domain" description="PH" evidence="2">
    <location>
        <begin position="48"/>
        <end position="168"/>
    </location>
</feature>
<dbReference type="PATRIC" id="fig|2064.6.peg.1253"/>
<dbReference type="EMBL" id="JXZB01000001">
    <property type="protein sequence ID" value="KIQ66912.1"/>
    <property type="molecule type" value="Genomic_DNA"/>
</dbReference>
<accession>A0A0D0Q2X8</accession>
<evidence type="ECO:0000313" key="4">
    <source>
        <dbReference type="Proteomes" id="UP000032066"/>
    </source>
</evidence>
<feature type="transmembrane region" description="Helical" evidence="1">
    <location>
        <begin position="13"/>
        <end position="34"/>
    </location>
</feature>
<keyword evidence="4" id="KW-1185">Reference proteome</keyword>
<dbReference type="STRING" id="2064.TR51_05680"/>
<dbReference type="RefSeq" id="WP_043908500.1">
    <property type="nucleotide sequence ID" value="NZ_BMRI01000012.1"/>
</dbReference>
<dbReference type="InterPro" id="IPR057446">
    <property type="entry name" value="PH_bac"/>
</dbReference>
<protein>
    <submittedName>
        <fullName evidence="3">Membrane protein</fullName>
    </submittedName>
</protein>
<name>A0A0D0Q2X8_KITGR</name>
<keyword evidence="1" id="KW-0812">Transmembrane</keyword>
<evidence type="ECO:0000259" key="2">
    <source>
        <dbReference type="Pfam" id="PF25362"/>
    </source>
</evidence>
<reference evidence="3 4" key="1">
    <citation type="submission" date="2015-02" db="EMBL/GenBank/DDBJ databases">
        <title>Draft genome sequence of Kitasatospora griseola MF730-N6, a bafilomycin, terpentecin and satosporin producer.</title>
        <authorList>
            <person name="Arens J.C."/>
            <person name="Haltli B."/>
            <person name="Kerr R.G."/>
        </authorList>
    </citation>
    <scope>NUCLEOTIDE SEQUENCE [LARGE SCALE GENOMIC DNA]</scope>
    <source>
        <strain evidence="3 4">MF730-N6</strain>
    </source>
</reference>
<comment type="caution">
    <text evidence="3">The sequence shown here is derived from an EMBL/GenBank/DDBJ whole genome shotgun (WGS) entry which is preliminary data.</text>
</comment>
<keyword evidence="1" id="KW-1133">Transmembrane helix</keyword>
<proteinExistence type="predicted"/>
<dbReference type="OrthoDB" id="4774775at2"/>
<evidence type="ECO:0000256" key="1">
    <source>
        <dbReference type="SAM" id="Phobius"/>
    </source>
</evidence>
<dbReference type="AlphaFoldDB" id="A0A0D0Q2X8"/>
<dbReference type="Pfam" id="PF25362">
    <property type="entry name" value="bPH_11"/>
    <property type="match status" value="1"/>
</dbReference>
<keyword evidence="1" id="KW-0472">Membrane</keyword>
<organism evidence="3 4">
    <name type="scientific">Kitasatospora griseola</name>
    <name type="common">Streptomyces griseolosporeus</name>
    <dbReference type="NCBI Taxonomy" id="2064"/>
    <lineage>
        <taxon>Bacteria</taxon>
        <taxon>Bacillati</taxon>
        <taxon>Actinomycetota</taxon>
        <taxon>Actinomycetes</taxon>
        <taxon>Kitasatosporales</taxon>
        <taxon>Streptomycetaceae</taxon>
        <taxon>Kitasatospora</taxon>
    </lineage>
</organism>